<comment type="function">
    <text evidence="1">The proteasome is a multicatalytic proteinase complex which is characterized by its ability to cleave peptides with Arg, Phe, Tyr, Leu, and Glu adjacent to the leaving group at neutral or slightly basic pH. The proteasome has an ATP-dependent proteolytic activity.</text>
</comment>
<keyword evidence="4" id="KW-0963">Cytoplasm</keyword>
<proteinExistence type="inferred from homology"/>
<comment type="similarity">
    <text evidence="3 4">Belongs to the peptidase T1A family.</text>
</comment>
<dbReference type="InterPro" id="IPR029055">
    <property type="entry name" value="Ntn_hydrolases_N"/>
</dbReference>
<evidence type="ECO:0000256" key="5">
    <source>
        <dbReference type="SAM" id="Phobius"/>
    </source>
</evidence>
<dbReference type="GO" id="GO:0005634">
    <property type="term" value="C:nucleus"/>
    <property type="evidence" value="ECO:0007669"/>
    <property type="project" value="UniProtKB-SubCell"/>
</dbReference>
<dbReference type="Proteomes" id="UP000580250">
    <property type="component" value="Unassembled WGS sequence"/>
</dbReference>
<dbReference type="GO" id="GO:0005737">
    <property type="term" value="C:cytoplasm"/>
    <property type="evidence" value="ECO:0007669"/>
    <property type="project" value="UniProtKB-SubCell"/>
</dbReference>
<gene>
    <name evidence="7" type="ORF">MENT_LOCUS62358</name>
</gene>
<keyword evidence="5" id="KW-0812">Transmembrane</keyword>
<dbReference type="InterPro" id="IPR000426">
    <property type="entry name" value="Proteasome_asu_N"/>
</dbReference>
<keyword evidence="5" id="KW-1133">Transmembrane helix</keyword>
<evidence type="ECO:0000313" key="8">
    <source>
        <dbReference type="Proteomes" id="UP000580250"/>
    </source>
</evidence>
<dbReference type="Pfam" id="PF00227">
    <property type="entry name" value="Proteasome"/>
    <property type="match status" value="1"/>
</dbReference>
<evidence type="ECO:0000256" key="4">
    <source>
        <dbReference type="RuleBase" id="RU000551"/>
    </source>
</evidence>
<evidence type="ECO:0000256" key="2">
    <source>
        <dbReference type="ARBA" id="ARBA00022942"/>
    </source>
</evidence>
<keyword evidence="2 3" id="KW-0647">Proteasome</keyword>
<comment type="subunit">
    <text evidence="4">The 20S proteasome core is composed of 28 subunits that are arranged in four stacked rings, resulting in a barrel-shaped structure. The two end rings are each formed by seven alpha subunits, and the two central rings are each formed by seven beta subunits.</text>
</comment>
<comment type="subcellular location">
    <subcellularLocation>
        <location evidence="4">Cytoplasm</location>
    </subcellularLocation>
    <subcellularLocation>
        <location evidence="4">Nucleus</location>
    </subcellularLocation>
</comment>
<keyword evidence="5" id="KW-0472">Membrane</keyword>
<dbReference type="EMBL" id="CAJEWN010003675">
    <property type="protein sequence ID" value="CAD2208334.1"/>
    <property type="molecule type" value="Genomic_DNA"/>
</dbReference>
<feature type="transmembrane region" description="Helical" evidence="5">
    <location>
        <begin position="6"/>
        <end position="24"/>
    </location>
</feature>
<dbReference type="Pfam" id="PF10584">
    <property type="entry name" value="Proteasome_A_N"/>
    <property type="match status" value="1"/>
</dbReference>
<sequence>MTDFWKFFGNFFVFYFFFQILRQIKMFLTRSEYDRGVNTFSPEGRLFQVEYAMEAVKLGTTTIGIQSKEGIVLVAERRAVSRLLSLDSMKKISKIDKHIVAASAGLIADARTWVDRARTESQDYFFTYGQRIGIGHVTMKVSEIALHFGDDESTIRLGRPFGVAMLFAGVDHTGTALYHLDPSGTYIRCIAKAIGAGGDGAEQALIEHCKECDKKMTLAQAQKVALTTLKQLMEEKISNKNVEIVIIKPEMEDGEMTGKITWLNEEEIGQALIGLE</sequence>
<dbReference type="NCBIfam" id="NF003075">
    <property type="entry name" value="PRK03996.1"/>
    <property type="match status" value="1"/>
</dbReference>
<dbReference type="SMART" id="SM00948">
    <property type="entry name" value="Proteasome_A_N"/>
    <property type="match status" value="1"/>
</dbReference>
<dbReference type="InterPro" id="IPR023332">
    <property type="entry name" value="Proteasome_alpha-type"/>
</dbReference>
<organism evidence="7 8">
    <name type="scientific">Meloidogyne enterolobii</name>
    <name type="common">Root-knot nematode worm</name>
    <name type="synonym">Meloidogyne mayaguensis</name>
    <dbReference type="NCBI Taxonomy" id="390850"/>
    <lineage>
        <taxon>Eukaryota</taxon>
        <taxon>Metazoa</taxon>
        <taxon>Ecdysozoa</taxon>
        <taxon>Nematoda</taxon>
        <taxon>Chromadorea</taxon>
        <taxon>Rhabditida</taxon>
        <taxon>Tylenchina</taxon>
        <taxon>Tylenchomorpha</taxon>
        <taxon>Tylenchoidea</taxon>
        <taxon>Meloidogynidae</taxon>
        <taxon>Meloidogyninae</taxon>
        <taxon>Meloidogyne</taxon>
    </lineage>
</organism>
<dbReference type="SUPFAM" id="SSF56235">
    <property type="entry name" value="N-terminal nucleophile aminohydrolases (Ntn hydrolases)"/>
    <property type="match status" value="1"/>
</dbReference>
<dbReference type="PANTHER" id="PTHR11599">
    <property type="entry name" value="PROTEASOME SUBUNIT ALPHA/BETA"/>
    <property type="match status" value="1"/>
</dbReference>
<dbReference type="AlphaFoldDB" id="A0A6V7Y9Z7"/>
<keyword evidence="4" id="KW-0539">Nucleus</keyword>
<dbReference type="PROSITE" id="PS51475">
    <property type="entry name" value="PROTEASOME_ALPHA_2"/>
    <property type="match status" value="1"/>
</dbReference>
<reference evidence="7 8" key="1">
    <citation type="submission" date="2020-08" db="EMBL/GenBank/DDBJ databases">
        <authorList>
            <person name="Koutsovoulos G."/>
            <person name="Danchin GJ E."/>
        </authorList>
    </citation>
    <scope>NUCLEOTIDE SEQUENCE [LARGE SCALE GENOMIC DNA]</scope>
</reference>
<accession>A0A6V7Y9Z7</accession>
<feature type="domain" description="Proteasome alpha-type subunits" evidence="6">
    <location>
        <begin position="33"/>
        <end position="55"/>
    </location>
</feature>
<dbReference type="GO" id="GO:0006511">
    <property type="term" value="P:ubiquitin-dependent protein catabolic process"/>
    <property type="evidence" value="ECO:0007669"/>
    <property type="project" value="InterPro"/>
</dbReference>
<evidence type="ECO:0000256" key="3">
    <source>
        <dbReference type="PROSITE-ProRule" id="PRU00808"/>
    </source>
</evidence>
<evidence type="ECO:0000256" key="1">
    <source>
        <dbReference type="ARBA" id="ARBA00002000"/>
    </source>
</evidence>
<protein>
    <recommendedName>
        <fullName evidence="4">Proteasome subunit alpha type</fullName>
    </recommendedName>
</protein>
<dbReference type="Gene3D" id="3.60.20.10">
    <property type="entry name" value="Glutamine Phosphoribosylpyrophosphate, subunit 1, domain 1"/>
    <property type="match status" value="1"/>
</dbReference>
<dbReference type="GO" id="GO:0019773">
    <property type="term" value="C:proteasome core complex, alpha-subunit complex"/>
    <property type="evidence" value="ECO:0007669"/>
    <property type="project" value="UniProtKB-UniRule"/>
</dbReference>
<dbReference type="InterPro" id="IPR050115">
    <property type="entry name" value="Proteasome_alpha"/>
</dbReference>
<evidence type="ECO:0000259" key="6">
    <source>
        <dbReference type="PROSITE" id="PS00388"/>
    </source>
</evidence>
<name>A0A6V7Y9Z7_MELEN</name>
<dbReference type="InterPro" id="IPR001353">
    <property type="entry name" value="Proteasome_sua/b"/>
</dbReference>
<evidence type="ECO:0000313" key="7">
    <source>
        <dbReference type="EMBL" id="CAD2208334.1"/>
    </source>
</evidence>
<dbReference type="OrthoDB" id="431557at2759"/>
<comment type="caution">
    <text evidence="7">The sequence shown here is derived from an EMBL/GenBank/DDBJ whole genome shotgun (WGS) entry which is preliminary data.</text>
</comment>
<dbReference type="PROSITE" id="PS00388">
    <property type="entry name" value="PROTEASOME_ALPHA_1"/>
    <property type="match status" value="1"/>
</dbReference>